<dbReference type="EMBL" id="PDNB01000302">
    <property type="protein sequence ID" value="PGG95969.1"/>
    <property type="molecule type" value="Genomic_DNA"/>
</dbReference>
<accession>A0A2B7WH97</accession>
<dbReference type="OrthoDB" id="5422579at2759"/>
<dbReference type="STRING" id="1447875.A0A2B7WH97"/>
<dbReference type="Proteomes" id="UP000223968">
    <property type="component" value="Unassembled WGS sequence"/>
</dbReference>
<evidence type="ECO:0000313" key="2">
    <source>
        <dbReference type="Proteomes" id="UP000223968"/>
    </source>
</evidence>
<keyword evidence="2" id="KW-1185">Reference proteome</keyword>
<name>A0A2B7WH97_9EURO</name>
<proteinExistence type="predicted"/>
<dbReference type="AlphaFoldDB" id="A0A2B7WH97"/>
<evidence type="ECO:0000313" key="1">
    <source>
        <dbReference type="EMBL" id="PGG95969.1"/>
    </source>
</evidence>
<organism evidence="1 2">
    <name type="scientific">Helicocarpus griseus UAMH5409</name>
    <dbReference type="NCBI Taxonomy" id="1447875"/>
    <lineage>
        <taxon>Eukaryota</taxon>
        <taxon>Fungi</taxon>
        <taxon>Dikarya</taxon>
        <taxon>Ascomycota</taxon>
        <taxon>Pezizomycotina</taxon>
        <taxon>Eurotiomycetes</taxon>
        <taxon>Eurotiomycetidae</taxon>
        <taxon>Onygenales</taxon>
        <taxon>Ajellomycetaceae</taxon>
        <taxon>Helicocarpus</taxon>
    </lineage>
</organism>
<gene>
    <name evidence="1" type="ORF">AJ79_09789</name>
</gene>
<protein>
    <recommendedName>
        <fullName evidence="3">F-box domain-containing protein</fullName>
    </recommendedName>
</protein>
<reference evidence="1 2" key="1">
    <citation type="submission" date="2017-10" db="EMBL/GenBank/DDBJ databases">
        <title>Comparative genomics in systemic dimorphic fungi from Ajellomycetaceae.</title>
        <authorList>
            <person name="Munoz J.F."/>
            <person name="Mcewen J.G."/>
            <person name="Clay O.K."/>
            <person name="Cuomo C.A."/>
        </authorList>
    </citation>
    <scope>NUCLEOTIDE SEQUENCE [LARGE SCALE GENOMIC DNA]</scope>
    <source>
        <strain evidence="1 2">UAMH5409</strain>
    </source>
</reference>
<sequence>MTGWTHLANELLYAIFNFLPNSDLKSIRLTCKFLSVVTPVRLNRVFISPFKRDLDTLRSIASHPVFCSQVTEIIWDDRCLHLDDHRIISGTRYDDLSSNGITSFKKTLADVAEVTCLALWSGCLREYPYGENGDLSEWERLHHLLIRLYYEQQSTLESYEDVDTFRFALQAFPRLRRATIAGNCQTNSGQPHRYKTPLMRSLPPWLMERWPCRFTYFCGAYNPPLRGYYAAIRELSRSSSHSVSEFVVEPTHHGIDYAENFKLFSSPNEHLTSFIAKSSLTTLEYTLNPCSRKSSHGFWYWTTNAKEIFKMTLSATKTLEHFSLNTNLMPSRGYLDSQVSLLEILPVQHWRALRSFSLLGFILTLKDTVLLLSALPATVTSLKFHQTFFSDSSWENALACIGDRLRWSSNPDTMPTLTVSLRARHPFRTIVLCDDLTRFFEGRADNPFTVEDNTNDDYDGSFAWPCPRTRADGVRPGFGMINDEFDDWDDV</sequence>
<comment type="caution">
    <text evidence="1">The sequence shown here is derived from an EMBL/GenBank/DDBJ whole genome shotgun (WGS) entry which is preliminary data.</text>
</comment>
<evidence type="ECO:0008006" key="3">
    <source>
        <dbReference type="Google" id="ProtNLM"/>
    </source>
</evidence>